<dbReference type="Proteomes" id="UP000597444">
    <property type="component" value="Unassembled WGS sequence"/>
</dbReference>
<keyword evidence="2" id="KW-1185">Reference proteome</keyword>
<evidence type="ECO:0000313" key="1">
    <source>
        <dbReference type="EMBL" id="GHO95359.1"/>
    </source>
</evidence>
<name>A0A8J3IPE6_9CHLR</name>
<gene>
    <name evidence="1" type="ORF">KSF_054070</name>
</gene>
<reference evidence="1" key="1">
    <citation type="submission" date="2020-10" db="EMBL/GenBank/DDBJ databases">
        <title>Taxonomic study of unclassified bacteria belonging to the class Ktedonobacteria.</title>
        <authorList>
            <person name="Yabe S."/>
            <person name="Wang C.M."/>
            <person name="Zheng Y."/>
            <person name="Sakai Y."/>
            <person name="Cavaletti L."/>
            <person name="Monciardini P."/>
            <person name="Donadio S."/>
        </authorList>
    </citation>
    <scope>NUCLEOTIDE SEQUENCE</scope>
    <source>
        <strain evidence="1">ID150040</strain>
    </source>
</reference>
<dbReference type="EMBL" id="BNJK01000001">
    <property type="protein sequence ID" value="GHO95359.1"/>
    <property type="molecule type" value="Genomic_DNA"/>
</dbReference>
<comment type="caution">
    <text evidence="1">The sequence shown here is derived from an EMBL/GenBank/DDBJ whole genome shotgun (WGS) entry which is preliminary data.</text>
</comment>
<evidence type="ECO:0000313" key="2">
    <source>
        <dbReference type="Proteomes" id="UP000597444"/>
    </source>
</evidence>
<dbReference type="AlphaFoldDB" id="A0A8J3IPE6"/>
<proteinExistence type="predicted"/>
<sequence length="132" mass="14860">MSTSPSLVCRTFRLTIDVETTLNAETDETTPSHPEQAQFHQALVQQLLAHPTVLDQLLRASAVTALQSAQKLFAAEFGWDRVSEQQLLQPLIEKLEPAAQANFTEEIEAGITVYYFDDYQATIKRFNMTELS</sequence>
<protein>
    <submittedName>
        <fullName evidence="1">Uncharacterized protein</fullName>
    </submittedName>
</protein>
<accession>A0A8J3IPE6</accession>
<dbReference type="RefSeq" id="WP_220206043.1">
    <property type="nucleotide sequence ID" value="NZ_BNJK01000001.1"/>
</dbReference>
<organism evidence="1 2">
    <name type="scientific">Reticulibacter mediterranei</name>
    <dbReference type="NCBI Taxonomy" id="2778369"/>
    <lineage>
        <taxon>Bacteria</taxon>
        <taxon>Bacillati</taxon>
        <taxon>Chloroflexota</taxon>
        <taxon>Ktedonobacteria</taxon>
        <taxon>Ktedonobacterales</taxon>
        <taxon>Reticulibacteraceae</taxon>
        <taxon>Reticulibacter</taxon>
    </lineage>
</organism>